<dbReference type="Gene3D" id="3.40.50.10350">
    <property type="entry name" value="Glycerate kinase, domain 1"/>
    <property type="match status" value="1"/>
</dbReference>
<dbReference type="AlphaFoldDB" id="A0A1V8YQN0"/>
<dbReference type="SUPFAM" id="SSF110738">
    <property type="entry name" value="Glycerate kinase I"/>
    <property type="match status" value="1"/>
</dbReference>
<keyword evidence="3 4" id="KW-0418">Kinase</keyword>
<proteinExistence type="inferred from homology"/>
<dbReference type="PANTHER" id="PTHR21599:SF0">
    <property type="entry name" value="GLYCERATE KINASE"/>
    <property type="match status" value="1"/>
</dbReference>
<dbReference type="InterPro" id="IPR018197">
    <property type="entry name" value="Glycerate_kinase_RE-like"/>
</dbReference>
<keyword evidence="2 4" id="KW-0808">Transferase</keyword>
<dbReference type="Gene3D" id="3.90.1510.10">
    <property type="entry name" value="Glycerate kinase, domain 2"/>
    <property type="match status" value="1"/>
</dbReference>
<dbReference type="InterPro" id="IPR004381">
    <property type="entry name" value="Glycerate_kinase"/>
</dbReference>
<evidence type="ECO:0000256" key="2">
    <source>
        <dbReference type="ARBA" id="ARBA00022679"/>
    </source>
</evidence>
<dbReference type="PANTHER" id="PTHR21599">
    <property type="entry name" value="GLYCERATE KINASE"/>
    <property type="match status" value="1"/>
</dbReference>
<dbReference type="RefSeq" id="WP_081184134.1">
    <property type="nucleotide sequence ID" value="NZ_MJEA01000009.1"/>
</dbReference>
<name>A0A1V8YQN0_9ENTE</name>
<organism evidence="5 6">
    <name type="scientific">Enterococcus villorum</name>
    <dbReference type="NCBI Taxonomy" id="112904"/>
    <lineage>
        <taxon>Bacteria</taxon>
        <taxon>Bacillati</taxon>
        <taxon>Bacillota</taxon>
        <taxon>Bacilli</taxon>
        <taxon>Lactobacillales</taxon>
        <taxon>Enterococcaceae</taxon>
        <taxon>Enterococcus</taxon>
    </lineage>
</organism>
<evidence type="ECO:0000256" key="1">
    <source>
        <dbReference type="ARBA" id="ARBA00006284"/>
    </source>
</evidence>
<protein>
    <submittedName>
        <fullName evidence="5">Glycerate kinase</fullName>
    </submittedName>
</protein>
<dbReference type="GO" id="GO:0031388">
    <property type="term" value="P:organic acid phosphorylation"/>
    <property type="evidence" value="ECO:0007669"/>
    <property type="project" value="UniProtKB-UniRule"/>
</dbReference>
<dbReference type="Pfam" id="PF02595">
    <property type="entry name" value="Gly_kinase"/>
    <property type="match status" value="1"/>
</dbReference>
<gene>
    <name evidence="5" type="ORF">BH747_09360</name>
</gene>
<dbReference type="PIRSF" id="PIRSF006078">
    <property type="entry name" value="GlxK"/>
    <property type="match status" value="1"/>
</dbReference>
<evidence type="ECO:0000256" key="3">
    <source>
        <dbReference type="ARBA" id="ARBA00022777"/>
    </source>
</evidence>
<accession>A0A1V8YQN0</accession>
<comment type="similarity">
    <text evidence="1 4">Belongs to the glycerate kinase type-1 family.</text>
</comment>
<dbReference type="GO" id="GO:0008887">
    <property type="term" value="F:glycerate kinase activity"/>
    <property type="evidence" value="ECO:0007669"/>
    <property type="project" value="UniProtKB-UniRule"/>
</dbReference>
<dbReference type="EMBL" id="MJEA01000009">
    <property type="protein sequence ID" value="OQO69756.1"/>
    <property type="molecule type" value="Genomic_DNA"/>
</dbReference>
<dbReference type="InterPro" id="IPR018193">
    <property type="entry name" value="Glyc_kinase_flavodox-like_fold"/>
</dbReference>
<dbReference type="NCBIfam" id="TIGR00045">
    <property type="entry name" value="glycerate kinase"/>
    <property type="match status" value="1"/>
</dbReference>
<dbReference type="InterPro" id="IPR036129">
    <property type="entry name" value="Glycerate_kinase_sf"/>
</dbReference>
<reference evidence="5 6" key="1">
    <citation type="journal article" date="2017" name="BMC Microbiol.">
        <title>Comparative genomics of Enterococcus spp. isolated from bovine feces.</title>
        <authorList>
            <person name="Beukers A.G."/>
            <person name="Zaheer R."/>
            <person name="Goji N."/>
            <person name="Amoako K.K."/>
            <person name="Chaves A.V."/>
            <person name="Ward M.P."/>
            <person name="McAllister T.A."/>
        </authorList>
    </citation>
    <scope>NUCLEOTIDE SEQUENCE [LARGE SCALE GENOMIC DNA]</scope>
    <source>
        <strain evidence="5 6">F1129D 143</strain>
    </source>
</reference>
<evidence type="ECO:0000256" key="4">
    <source>
        <dbReference type="PIRNR" id="PIRNR006078"/>
    </source>
</evidence>
<sequence length="376" mass="39727">MRILIVPDSFKESLTAFEAAQSIQAGFKNVFPNAEYELLPVGDGGEGTVSALVDSLGLSYQTTRVSDAFGNPKMVNYATNGQTAIFEMAEIVGLKDIPFEQRNPLKLSTKGVGELMYHLLKKGIRQIFIGVGGSSTNDGGIGMAVGLGYKFFDQNGQMVEALGENLKKITAMDKSEVLEELTNAEITVITDVTNPLCGKEGASFVFGPQKGLKANELAEVDQSLYKFYTKFAPQVMNEAGSGAGGGMGAGLLAFASGKTVSGIDYVLDLLSFDQRAQQADLVIVGEGRMDGQSIKGKAPVGIARRVPSGVPVVAICGSVGKNMDQLADYGISAVFPIIPGISTLDEALKQASDNLQRTAKMIAALLHAVHFQGGVR</sequence>
<comment type="caution">
    <text evidence="5">The sequence shown here is derived from an EMBL/GenBank/DDBJ whole genome shotgun (WGS) entry which is preliminary data.</text>
</comment>
<dbReference type="STRING" id="112904.BH747_09360"/>
<dbReference type="OrthoDB" id="9774290at2"/>
<dbReference type="Proteomes" id="UP000192477">
    <property type="component" value="Unassembled WGS sequence"/>
</dbReference>
<evidence type="ECO:0000313" key="6">
    <source>
        <dbReference type="Proteomes" id="UP000192477"/>
    </source>
</evidence>
<evidence type="ECO:0000313" key="5">
    <source>
        <dbReference type="EMBL" id="OQO69756.1"/>
    </source>
</evidence>